<evidence type="ECO:0000259" key="11">
    <source>
        <dbReference type="PROSITE" id="PS50157"/>
    </source>
</evidence>
<feature type="region of interest" description="Disordered" evidence="10">
    <location>
        <begin position="23"/>
        <end position="66"/>
    </location>
</feature>
<dbReference type="Pfam" id="PF00096">
    <property type="entry name" value="zf-C2H2"/>
    <property type="match status" value="1"/>
</dbReference>
<dbReference type="AlphaFoldDB" id="A0AAV7WEA3"/>
<accession>A0AAV7WEA3</accession>
<dbReference type="SMART" id="SM00355">
    <property type="entry name" value="ZnF_C2H2"/>
    <property type="match status" value="1"/>
</dbReference>
<protein>
    <recommendedName>
        <fullName evidence="11">C2H2-type domain-containing protein</fullName>
    </recommendedName>
</protein>
<dbReference type="SUPFAM" id="SSF57667">
    <property type="entry name" value="beta-beta-alpha zinc fingers"/>
    <property type="match status" value="1"/>
</dbReference>
<evidence type="ECO:0000256" key="6">
    <source>
        <dbReference type="ARBA" id="ARBA00022833"/>
    </source>
</evidence>
<dbReference type="Proteomes" id="UP001066276">
    <property type="component" value="Chromosome 1_1"/>
</dbReference>
<feature type="domain" description="C2H2-type" evidence="11">
    <location>
        <begin position="5"/>
        <end position="32"/>
    </location>
</feature>
<evidence type="ECO:0000256" key="8">
    <source>
        <dbReference type="ARBA" id="ARBA00023242"/>
    </source>
</evidence>
<evidence type="ECO:0000256" key="1">
    <source>
        <dbReference type="ARBA" id="ARBA00003767"/>
    </source>
</evidence>
<evidence type="ECO:0000256" key="4">
    <source>
        <dbReference type="ARBA" id="ARBA00022737"/>
    </source>
</evidence>
<sequence length="66" mass="7488">EKKPHPCSDCDLSFNSASVLFQHQKVHTREKPSMHIDGKKSKPKVETKPSEKKPYPCSDCDLSFNS</sequence>
<evidence type="ECO:0000256" key="3">
    <source>
        <dbReference type="ARBA" id="ARBA00022723"/>
    </source>
</evidence>
<keyword evidence="7" id="KW-0238">DNA-binding</keyword>
<keyword evidence="6" id="KW-0862">Zinc</keyword>
<dbReference type="Gene3D" id="3.30.160.60">
    <property type="entry name" value="Classic Zinc Finger"/>
    <property type="match status" value="1"/>
</dbReference>
<dbReference type="PROSITE" id="PS50157">
    <property type="entry name" value="ZINC_FINGER_C2H2_2"/>
    <property type="match status" value="1"/>
</dbReference>
<evidence type="ECO:0000256" key="2">
    <source>
        <dbReference type="ARBA" id="ARBA00004123"/>
    </source>
</evidence>
<keyword evidence="8" id="KW-0539">Nucleus</keyword>
<organism evidence="12 13">
    <name type="scientific">Pleurodeles waltl</name>
    <name type="common">Iberian ribbed newt</name>
    <dbReference type="NCBI Taxonomy" id="8319"/>
    <lineage>
        <taxon>Eukaryota</taxon>
        <taxon>Metazoa</taxon>
        <taxon>Chordata</taxon>
        <taxon>Craniata</taxon>
        <taxon>Vertebrata</taxon>
        <taxon>Euteleostomi</taxon>
        <taxon>Amphibia</taxon>
        <taxon>Batrachia</taxon>
        <taxon>Caudata</taxon>
        <taxon>Salamandroidea</taxon>
        <taxon>Salamandridae</taxon>
        <taxon>Pleurodelinae</taxon>
        <taxon>Pleurodeles</taxon>
    </lineage>
</organism>
<feature type="non-terminal residue" evidence="12">
    <location>
        <position position="66"/>
    </location>
</feature>
<feature type="non-terminal residue" evidence="12">
    <location>
        <position position="1"/>
    </location>
</feature>
<evidence type="ECO:0000256" key="7">
    <source>
        <dbReference type="ARBA" id="ARBA00023125"/>
    </source>
</evidence>
<keyword evidence="5 9" id="KW-0863">Zinc-finger</keyword>
<reference evidence="12" key="1">
    <citation type="journal article" date="2022" name="bioRxiv">
        <title>Sequencing and chromosome-scale assembly of the giantPleurodeles waltlgenome.</title>
        <authorList>
            <person name="Brown T."/>
            <person name="Elewa A."/>
            <person name="Iarovenko S."/>
            <person name="Subramanian E."/>
            <person name="Araus A.J."/>
            <person name="Petzold A."/>
            <person name="Susuki M."/>
            <person name="Suzuki K.-i.T."/>
            <person name="Hayashi T."/>
            <person name="Toyoda A."/>
            <person name="Oliveira C."/>
            <person name="Osipova E."/>
            <person name="Leigh N.D."/>
            <person name="Simon A."/>
            <person name="Yun M.H."/>
        </authorList>
    </citation>
    <scope>NUCLEOTIDE SEQUENCE</scope>
    <source>
        <strain evidence="12">20211129_DDA</strain>
        <tissue evidence="12">Liver</tissue>
    </source>
</reference>
<evidence type="ECO:0000313" key="13">
    <source>
        <dbReference type="Proteomes" id="UP001066276"/>
    </source>
</evidence>
<keyword evidence="3" id="KW-0479">Metal-binding</keyword>
<dbReference type="InterPro" id="IPR036236">
    <property type="entry name" value="Znf_C2H2_sf"/>
</dbReference>
<dbReference type="InterPro" id="IPR013087">
    <property type="entry name" value="Znf_C2H2_type"/>
</dbReference>
<name>A0AAV7WEA3_PLEWA</name>
<proteinExistence type="predicted"/>
<comment type="function">
    <text evidence="1">May be involved in transcriptional regulation.</text>
</comment>
<evidence type="ECO:0000313" key="12">
    <source>
        <dbReference type="EMBL" id="KAJ1212362.1"/>
    </source>
</evidence>
<comment type="caution">
    <text evidence="12">The sequence shown here is derived from an EMBL/GenBank/DDBJ whole genome shotgun (WGS) entry which is preliminary data.</text>
</comment>
<dbReference type="GO" id="GO:0008270">
    <property type="term" value="F:zinc ion binding"/>
    <property type="evidence" value="ECO:0007669"/>
    <property type="project" value="UniProtKB-KW"/>
</dbReference>
<evidence type="ECO:0000256" key="9">
    <source>
        <dbReference type="PROSITE-ProRule" id="PRU00042"/>
    </source>
</evidence>
<dbReference type="GO" id="GO:0005634">
    <property type="term" value="C:nucleus"/>
    <property type="evidence" value="ECO:0007669"/>
    <property type="project" value="UniProtKB-SubCell"/>
</dbReference>
<evidence type="ECO:0000256" key="5">
    <source>
        <dbReference type="ARBA" id="ARBA00022771"/>
    </source>
</evidence>
<dbReference type="GO" id="GO:0003677">
    <property type="term" value="F:DNA binding"/>
    <property type="evidence" value="ECO:0007669"/>
    <property type="project" value="UniProtKB-KW"/>
</dbReference>
<comment type="subcellular location">
    <subcellularLocation>
        <location evidence="2">Nucleus</location>
    </subcellularLocation>
</comment>
<dbReference type="FunFam" id="3.30.160.60:FF:000478">
    <property type="entry name" value="Zinc finger protein 133"/>
    <property type="match status" value="1"/>
</dbReference>
<dbReference type="EMBL" id="JANPWB010000001">
    <property type="protein sequence ID" value="KAJ1212362.1"/>
    <property type="molecule type" value="Genomic_DNA"/>
</dbReference>
<dbReference type="PROSITE" id="PS00028">
    <property type="entry name" value="ZINC_FINGER_C2H2_1"/>
    <property type="match status" value="1"/>
</dbReference>
<keyword evidence="13" id="KW-1185">Reference proteome</keyword>
<feature type="compositionally biased region" description="Basic and acidic residues" evidence="10">
    <location>
        <begin position="27"/>
        <end position="54"/>
    </location>
</feature>
<evidence type="ECO:0000256" key="10">
    <source>
        <dbReference type="SAM" id="MobiDB-lite"/>
    </source>
</evidence>
<keyword evidence="4" id="KW-0677">Repeat</keyword>
<gene>
    <name evidence="12" type="ORF">NDU88_000026</name>
</gene>